<reference evidence="1 2" key="1">
    <citation type="journal article" date="2015" name="Proc. Natl. Acad. Sci. U.S.A.">
        <title>The resurrection genome of Boea hygrometrica: A blueprint for survival of dehydration.</title>
        <authorList>
            <person name="Xiao L."/>
            <person name="Yang G."/>
            <person name="Zhang L."/>
            <person name="Yang X."/>
            <person name="Zhao S."/>
            <person name="Ji Z."/>
            <person name="Zhou Q."/>
            <person name="Hu M."/>
            <person name="Wang Y."/>
            <person name="Chen M."/>
            <person name="Xu Y."/>
            <person name="Jin H."/>
            <person name="Xiao X."/>
            <person name="Hu G."/>
            <person name="Bao F."/>
            <person name="Hu Y."/>
            <person name="Wan P."/>
            <person name="Li L."/>
            <person name="Deng X."/>
            <person name="Kuang T."/>
            <person name="Xiang C."/>
            <person name="Zhu J.K."/>
            <person name="Oliver M.J."/>
            <person name="He Y."/>
        </authorList>
    </citation>
    <scope>NUCLEOTIDE SEQUENCE [LARGE SCALE GENOMIC DNA]</scope>
    <source>
        <strain evidence="2">cv. XS01</strain>
    </source>
</reference>
<dbReference type="Proteomes" id="UP000250235">
    <property type="component" value="Unassembled WGS sequence"/>
</dbReference>
<dbReference type="EMBL" id="KQ998119">
    <property type="protein sequence ID" value="KZV43416.1"/>
    <property type="molecule type" value="Genomic_DNA"/>
</dbReference>
<dbReference type="AlphaFoldDB" id="A0A2Z7C971"/>
<organism evidence="1 2">
    <name type="scientific">Dorcoceras hygrometricum</name>
    <dbReference type="NCBI Taxonomy" id="472368"/>
    <lineage>
        <taxon>Eukaryota</taxon>
        <taxon>Viridiplantae</taxon>
        <taxon>Streptophyta</taxon>
        <taxon>Embryophyta</taxon>
        <taxon>Tracheophyta</taxon>
        <taxon>Spermatophyta</taxon>
        <taxon>Magnoliopsida</taxon>
        <taxon>eudicotyledons</taxon>
        <taxon>Gunneridae</taxon>
        <taxon>Pentapetalae</taxon>
        <taxon>asterids</taxon>
        <taxon>lamiids</taxon>
        <taxon>Lamiales</taxon>
        <taxon>Gesneriaceae</taxon>
        <taxon>Didymocarpoideae</taxon>
        <taxon>Trichosporeae</taxon>
        <taxon>Loxocarpinae</taxon>
        <taxon>Dorcoceras</taxon>
    </lineage>
</organism>
<gene>
    <name evidence="1" type="ORF">F511_25978</name>
</gene>
<sequence>MSTESCWQVRTYSDDHNNCFWDLTKKSINSTFLGKSLTETFVTYPKLGAKEFREDICRKFRCTVSKRGAYLAKKL</sequence>
<dbReference type="OrthoDB" id="785835at2759"/>
<evidence type="ECO:0000313" key="2">
    <source>
        <dbReference type="Proteomes" id="UP000250235"/>
    </source>
</evidence>
<name>A0A2Z7C971_9LAMI</name>
<evidence type="ECO:0000313" key="1">
    <source>
        <dbReference type="EMBL" id="KZV43416.1"/>
    </source>
</evidence>
<protein>
    <submittedName>
        <fullName evidence="1">Uncharacterized protein</fullName>
    </submittedName>
</protein>
<accession>A0A2Z7C971</accession>
<keyword evidence="2" id="KW-1185">Reference proteome</keyword>
<proteinExistence type="predicted"/>